<name>A0AAJ1X2I9_9ACTN</name>
<dbReference type="EMBL" id="JAUTAN010000001">
    <property type="protein sequence ID" value="MDQ1104559.1"/>
    <property type="molecule type" value="Genomic_DNA"/>
</dbReference>
<dbReference type="Proteomes" id="UP001239215">
    <property type="component" value="Unassembled WGS sequence"/>
</dbReference>
<accession>A0AAJ1X2I9</accession>
<comment type="caution">
    <text evidence="1">The sequence shown here is derived from an EMBL/GenBank/DDBJ whole genome shotgun (WGS) entry which is preliminary data.</text>
</comment>
<protein>
    <submittedName>
        <fullName evidence="1">Uncharacterized protein</fullName>
    </submittedName>
</protein>
<dbReference type="AlphaFoldDB" id="A0AAJ1X2I9"/>
<evidence type="ECO:0000313" key="2">
    <source>
        <dbReference type="Proteomes" id="UP001239215"/>
    </source>
</evidence>
<sequence length="226" mass="22295">MTCGTRDLPEGGRYGVSVVTSSRARTGTRVLAAAAVALLGGALLAGCDADPRTAATAGDATLTVDRLDAATAAYCDYVAEVGVEAVPRAIVRTGLTELWLYDAALTEAAGPDALDPPPAADEIAREMQAAGADADVASFTVRLLTVSNALSDPTVGQVASTTLGDLDVTVNPAVGSYADGAVATGGDGVSVAASDTALGATFSIDDPPTPEEVAALPAAQRCGSAG</sequence>
<organism evidence="1 2">
    <name type="scientific">Nocardioides zeae</name>
    <dbReference type="NCBI Taxonomy" id="1457234"/>
    <lineage>
        <taxon>Bacteria</taxon>
        <taxon>Bacillati</taxon>
        <taxon>Actinomycetota</taxon>
        <taxon>Actinomycetes</taxon>
        <taxon>Propionibacteriales</taxon>
        <taxon>Nocardioidaceae</taxon>
        <taxon>Nocardioides</taxon>
    </lineage>
</organism>
<gene>
    <name evidence="1" type="ORF">QE405_001843</name>
</gene>
<proteinExistence type="predicted"/>
<evidence type="ECO:0000313" key="1">
    <source>
        <dbReference type="EMBL" id="MDQ1104559.1"/>
    </source>
</evidence>
<reference evidence="1" key="1">
    <citation type="submission" date="2023-07" db="EMBL/GenBank/DDBJ databases">
        <title>Functional and genomic diversity of the sorghum phyllosphere microbiome.</title>
        <authorList>
            <person name="Shade A."/>
        </authorList>
    </citation>
    <scope>NUCLEOTIDE SEQUENCE</scope>
    <source>
        <strain evidence="1">SORGH_AS_1067</strain>
    </source>
</reference>